<keyword evidence="2" id="KW-1185">Reference proteome</keyword>
<organism evidence="1 2">
    <name type="scientific">Sphingobacterium allocomposti</name>
    <dbReference type="NCBI Taxonomy" id="415956"/>
    <lineage>
        <taxon>Bacteria</taxon>
        <taxon>Pseudomonadati</taxon>
        <taxon>Bacteroidota</taxon>
        <taxon>Sphingobacteriia</taxon>
        <taxon>Sphingobacteriales</taxon>
        <taxon>Sphingobacteriaceae</taxon>
        <taxon>Sphingobacterium</taxon>
    </lineage>
</organism>
<name>A0A5S5DIY2_9SPHI</name>
<gene>
    <name evidence="1" type="ORF">BC792_10824</name>
</gene>
<comment type="caution">
    <text evidence="1">The sequence shown here is derived from an EMBL/GenBank/DDBJ whole genome shotgun (WGS) entry which is preliminary data.</text>
</comment>
<accession>A0A5S5DIY2</accession>
<dbReference type="EMBL" id="VNHX01000008">
    <property type="protein sequence ID" value="TYP95933.1"/>
    <property type="molecule type" value="Genomic_DNA"/>
</dbReference>
<dbReference type="Proteomes" id="UP000325105">
    <property type="component" value="Unassembled WGS sequence"/>
</dbReference>
<sequence length="39" mass="4660">MNRLKNCFTDICKRTVCETRINCYKQKDMNNRAHGFVHA</sequence>
<reference evidence="1 2" key="1">
    <citation type="submission" date="2019-07" db="EMBL/GenBank/DDBJ databases">
        <title>Genomic Encyclopedia of Archaeal and Bacterial Type Strains, Phase II (KMG-II): from individual species to whole genera.</title>
        <authorList>
            <person name="Goeker M."/>
        </authorList>
    </citation>
    <scope>NUCLEOTIDE SEQUENCE [LARGE SCALE GENOMIC DNA]</scope>
    <source>
        <strain evidence="1 2">DSM 18850</strain>
    </source>
</reference>
<evidence type="ECO:0000313" key="2">
    <source>
        <dbReference type="Proteomes" id="UP000325105"/>
    </source>
</evidence>
<proteinExistence type="predicted"/>
<protein>
    <submittedName>
        <fullName evidence="1">Uncharacterized protein</fullName>
    </submittedName>
</protein>
<evidence type="ECO:0000313" key="1">
    <source>
        <dbReference type="EMBL" id="TYP95933.1"/>
    </source>
</evidence>
<dbReference type="AlphaFoldDB" id="A0A5S5DIY2"/>